<reference evidence="2 3" key="1">
    <citation type="submission" date="2020-11" db="EMBL/GenBank/DDBJ databases">
        <title>Hymenobacter sp.</title>
        <authorList>
            <person name="Kim M.K."/>
        </authorList>
    </citation>
    <scope>NUCLEOTIDE SEQUENCE [LARGE SCALE GENOMIC DNA]</scope>
    <source>
        <strain evidence="2 3">BT594</strain>
    </source>
</reference>
<dbReference type="PANTHER" id="PTHR42923:SF39">
    <property type="entry name" value="AMINO OXIDASE"/>
    <property type="match status" value="1"/>
</dbReference>
<dbReference type="NCBIfam" id="TIGR01409">
    <property type="entry name" value="TAT_signal_seq"/>
    <property type="match status" value="1"/>
</dbReference>
<dbReference type="SUPFAM" id="SSF51905">
    <property type="entry name" value="FAD/NAD(P)-binding domain"/>
    <property type="match status" value="1"/>
</dbReference>
<proteinExistence type="predicted"/>
<dbReference type="InterPro" id="IPR006311">
    <property type="entry name" value="TAT_signal"/>
</dbReference>
<dbReference type="PANTHER" id="PTHR42923">
    <property type="entry name" value="PROTOPORPHYRINOGEN OXIDASE"/>
    <property type="match status" value="1"/>
</dbReference>
<feature type="domain" description="Amine oxidase" evidence="1">
    <location>
        <begin position="87"/>
        <end position="551"/>
    </location>
</feature>
<accession>A0ABS0L7W6</accession>
<organism evidence="2 3">
    <name type="scientific">Hymenobacter guriensis</name>
    <dbReference type="NCBI Taxonomy" id="2793065"/>
    <lineage>
        <taxon>Bacteria</taxon>
        <taxon>Pseudomonadati</taxon>
        <taxon>Bacteroidota</taxon>
        <taxon>Cytophagia</taxon>
        <taxon>Cytophagales</taxon>
        <taxon>Hymenobacteraceae</taxon>
        <taxon>Hymenobacter</taxon>
    </lineage>
</organism>
<dbReference type="InterPro" id="IPR050464">
    <property type="entry name" value="Zeta_carotene_desat/Oxidored"/>
</dbReference>
<evidence type="ECO:0000259" key="1">
    <source>
        <dbReference type="Pfam" id="PF01593"/>
    </source>
</evidence>
<keyword evidence="3" id="KW-1185">Reference proteome</keyword>
<dbReference type="RefSeq" id="WP_196956633.1">
    <property type="nucleotide sequence ID" value="NZ_JADWYK010000014.1"/>
</dbReference>
<dbReference type="Gene3D" id="3.50.50.60">
    <property type="entry name" value="FAD/NAD(P)-binding domain"/>
    <property type="match status" value="1"/>
</dbReference>
<evidence type="ECO:0000313" key="2">
    <source>
        <dbReference type="EMBL" id="MBG8555613.1"/>
    </source>
</evidence>
<evidence type="ECO:0000313" key="3">
    <source>
        <dbReference type="Proteomes" id="UP000601099"/>
    </source>
</evidence>
<dbReference type="EMBL" id="JADWYK010000014">
    <property type="protein sequence ID" value="MBG8555613.1"/>
    <property type="molecule type" value="Genomic_DNA"/>
</dbReference>
<name>A0ABS0L7W6_9BACT</name>
<dbReference type="Proteomes" id="UP000601099">
    <property type="component" value="Unassembled WGS sequence"/>
</dbReference>
<sequence length="556" mass="61423">MRSKELNSHSLSRRAFLARTGAGVAGALLGPGVLLESCGPAGSRLEHIKGGLRGANHRVGHLVRHPEQLPPPSRELQTGVLIIGGGVAGLTARRELARHGRSDVLLLELENHPGGNAASGRNTVSAYPWGAHYLPIPDVRNRELLDFLRESGVITGYDKVSGLPVYNEYHLCHDPEERLLINGHWQAGLVPETGVPAAERTQIARFFRLVEELKQARGTDGREAFTIPLDQSSRDEQFRQLDQLSFADYLTREGFTSSHLRWYLDYGCRDDYGATLEQVSAWAGLHYFAARKGRAHNAGSSDVLTWPEGNGFLVEQLRRQASSPILTETVACRLHETPTGVEVLAYDAARQQTIRIQARQVVLAVPQFVAHQLLTEVAGVVQPSQPLHHAPWLIANLTVTQLPQGPGQPLCWDNVGYGGASVGYVNASHQSLSLSADGSKVMTLYWPLCHEVPAAARRQAYQKTYAEWLPQIMAEMERLHPGLTPYVQRVEAWVWGHGMVAPTPGYLWGPDRTQLARPLRQRLFFAHTDYSGMSIFEEAFYQGIRAAREVLGQAAV</sequence>
<dbReference type="PROSITE" id="PS51318">
    <property type="entry name" value="TAT"/>
    <property type="match status" value="1"/>
</dbReference>
<protein>
    <submittedName>
        <fullName evidence="2">FAD-dependent oxidoreductase</fullName>
    </submittedName>
</protein>
<dbReference type="InterPro" id="IPR002937">
    <property type="entry name" value="Amino_oxidase"/>
</dbReference>
<comment type="caution">
    <text evidence="2">The sequence shown here is derived from an EMBL/GenBank/DDBJ whole genome shotgun (WGS) entry which is preliminary data.</text>
</comment>
<dbReference type="InterPro" id="IPR036188">
    <property type="entry name" value="FAD/NAD-bd_sf"/>
</dbReference>
<dbReference type="InterPro" id="IPR019546">
    <property type="entry name" value="TAT_signal_bac_arc"/>
</dbReference>
<gene>
    <name evidence="2" type="ORF">I5L79_18865</name>
</gene>
<dbReference type="Pfam" id="PF01593">
    <property type="entry name" value="Amino_oxidase"/>
    <property type="match status" value="1"/>
</dbReference>